<dbReference type="EMBL" id="LAZR01001574">
    <property type="protein sequence ID" value="KKN42533.1"/>
    <property type="molecule type" value="Genomic_DNA"/>
</dbReference>
<proteinExistence type="predicted"/>
<comment type="caution">
    <text evidence="1">The sequence shown here is derived from an EMBL/GenBank/DDBJ whole genome shotgun (WGS) entry which is preliminary data.</text>
</comment>
<dbReference type="AlphaFoldDB" id="A0A0F9TM88"/>
<evidence type="ECO:0000313" key="1">
    <source>
        <dbReference type="EMBL" id="KKN42533.1"/>
    </source>
</evidence>
<protein>
    <submittedName>
        <fullName evidence="1">Uncharacterized protein</fullName>
    </submittedName>
</protein>
<gene>
    <name evidence="1" type="ORF">LCGC14_0712190</name>
</gene>
<organism evidence="1">
    <name type="scientific">marine sediment metagenome</name>
    <dbReference type="NCBI Taxonomy" id="412755"/>
    <lineage>
        <taxon>unclassified sequences</taxon>
        <taxon>metagenomes</taxon>
        <taxon>ecological metagenomes</taxon>
    </lineage>
</organism>
<reference evidence="1" key="1">
    <citation type="journal article" date="2015" name="Nature">
        <title>Complex archaea that bridge the gap between prokaryotes and eukaryotes.</title>
        <authorList>
            <person name="Spang A."/>
            <person name="Saw J.H."/>
            <person name="Jorgensen S.L."/>
            <person name="Zaremba-Niedzwiedzka K."/>
            <person name="Martijn J."/>
            <person name="Lind A.E."/>
            <person name="van Eijk R."/>
            <person name="Schleper C."/>
            <person name="Guy L."/>
            <person name="Ettema T.J."/>
        </authorList>
    </citation>
    <scope>NUCLEOTIDE SEQUENCE</scope>
</reference>
<name>A0A0F9TM88_9ZZZZ</name>
<sequence length="84" mass="9629">MGIKINGKQYEFNSDIRLGILELMERGDTLSIKQLKMVHKELLIPNPTPKELFNIKTSTSIKIFTEFSKFIQGNSTEVKKKLST</sequence>
<accession>A0A0F9TM88</accession>